<dbReference type="STRING" id="387631.Asulf_01017"/>
<gene>
    <name evidence="1" type="ORF">Asulf_01017</name>
</gene>
<dbReference type="KEGG" id="ast:Asulf_01017"/>
<dbReference type="GeneID" id="15392658"/>
<reference evidence="1 2" key="1">
    <citation type="journal article" date="2013" name="Genome Announc.">
        <title>Complete Genome Sequence of the Thermophilic and Facultatively Chemolithoautotrophic Sulfate Reducer Archaeoglobus sulfaticallidus Strain PM70-1T.</title>
        <authorList>
            <person name="Stokke R."/>
            <person name="Hocking W.P."/>
            <person name="Steinsbu B.O."/>
            <person name="Steen I.H."/>
        </authorList>
    </citation>
    <scope>NUCLEOTIDE SEQUENCE [LARGE SCALE GENOMIC DNA]</scope>
    <source>
        <strain evidence="1">PM70-1</strain>
    </source>
</reference>
<accession>N0BKK1</accession>
<sequence>MRLMWKLAAVFVIIGAVSLVAAENLDDVLHNSEVQATCQNHYRLIHDGKFVGVLWENADPSKLRVGEEYRSWWGIRAPILDGDREVGQLRMMNESLQQGHHGAHHGNHGQYWQDHSCGNCDGSEMRHGWGAKYRS</sequence>
<dbReference type="RefSeq" id="WP_015590619.1">
    <property type="nucleotide sequence ID" value="NC_021169.1"/>
</dbReference>
<dbReference type="HOGENOM" id="CLU_1880957_0_0_2"/>
<evidence type="ECO:0000313" key="1">
    <source>
        <dbReference type="EMBL" id="AGK61021.1"/>
    </source>
</evidence>
<keyword evidence="2" id="KW-1185">Reference proteome</keyword>
<organism evidence="1 2">
    <name type="scientific">Archaeoglobus sulfaticallidus PM70-1</name>
    <dbReference type="NCBI Taxonomy" id="387631"/>
    <lineage>
        <taxon>Archaea</taxon>
        <taxon>Methanobacteriati</taxon>
        <taxon>Methanobacteriota</taxon>
        <taxon>Archaeoglobi</taxon>
        <taxon>Archaeoglobales</taxon>
        <taxon>Archaeoglobaceae</taxon>
        <taxon>Archaeoglobus</taxon>
    </lineage>
</organism>
<protein>
    <submittedName>
        <fullName evidence="1">Uncharacterized protein</fullName>
    </submittedName>
</protein>
<proteinExistence type="predicted"/>
<evidence type="ECO:0000313" key="2">
    <source>
        <dbReference type="Proteomes" id="UP000013307"/>
    </source>
</evidence>
<dbReference type="eggNOG" id="arCOG07800">
    <property type="taxonomic scope" value="Archaea"/>
</dbReference>
<dbReference type="EMBL" id="CP005290">
    <property type="protein sequence ID" value="AGK61021.1"/>
    <property type="molecule type" value="Genomic_DNA"/>
</dbReference>
<dbReference type="Proteomes" id="UP000013307">
    <property type="component" value="Chromosome"/>
</dbReference>
<name>N0BKK1_9EURY</name>
<dbReference type="OrthoDB" id="65773at2157"/>
<dbReference type="AlphaFoldDB" id="N0BKK1"/>